<keyword evidence="3 5" id="KW-0067">ATP-binding</keyword>
<sequence>MTIRAENLTKRYRQGEKEVVALLGFTYTFPPGATAVVGPSGSGKTTLLNLLAGFDLPTEGGVYLGDIPLHALSEDERAGVRLRHMGFVFQQWNLIPTLTALENVAFPLLLAGWPRRARLARAAELLEKVGLEARLHHLPSRLSGGEQQRVALARALALDPPILFADEPTGNLDLEAREQVADLLFSLGEARTLVLVTHDLELAQRAGRILHLKGGRLVREEAPQGKG</sequence>
<dbReference type="Pfam" id="PF00005">
    <property type="entry name" value="ABC_tran"/>
    <property type="match status" value="1"/>
</dbReference>
<name>A0A3P4ATU3_THETH</name>
<dbReference type="InterPro" id="IPR003593">
    <property type="entry name" value="AAA+_ATPase"/>
</dbReference>
<dbReference type="RefSeq" id="WP_124105314.1">
    <property type="nucleotide sequence ID" value="NZ_LR027517.1"/>
</dbReference>
<dbReference type="GO" id="GO:0005886">
    <property type="term" value="C:plasma membrane"/>
    <property type="evidence" value="ECO:0007669"/>
    <property type="project" value="TreeGrafter"/>
</dbReference>
<organism evidence="5 6">
    <name type="scientific">Thermus thermophilus</name>
    <dbReference type="NCBI Taxonomy" id="274"/>
    <lineage>
        <taxon>Bacteria</taxon>
        <taxon>Thermotogati</taxon>
        <taxon>Deinococcota</taxon>
        <taxon>Deinococci</taxon>
        <taxon>Thermales</taxon>
        <taxon>Thermaceae</taxon>
        <taxon>Thermus</taxon>
    </lineage>
</organism>
<dbReference type="SMART" id="SM00382">
    <property type="entry name" value="AAA"/>
    <property type="match status" value="1"/>
</dbReference>
<dbReference type="Proteomes" id="UP000279841">
    <property type="component" value="Chromosome"/>
</dbReference>
<evidence type="ECO:0000259" key="4">
    <source>
        <dbReference type="PROSITE" id="PS50893"/>
    </source>
</evidence>
<dbReference type="GO" id="GO:0022857">
    <property type="term" value="F:transmembrane transporter activity"/>
    <property type="evidence" value="ECO:0007669"/>
    <property type="project" value="TreeGrafter"/>
</dbReference>
<evidence type="ECO:0000256" key="3">
    <source>
        <dbReference type="ARBA" id="ARBA00022840"/>
    </source>
</evidence>
<accession>A0A3P4ATU3</accession>
<dbReference type="AlphaFoldDB" id="A0A3P4ATU3"/>
<dbReference type="InterPro" id="IPR027417">
    <property type="entry name" value="P-loop_NTPase"/>
</dbReference>
<dbReference type="Gene3D" id="3.40.50.300">
    <property type="entry name" value="P-loop containing nucleotide triphosphate hydrolases"/>
    <property type="match status" value="1"/>
</dbReference>
<dbReference type="GO" id="GO:0016887">
    <property type="term" value="F:ATP hydrolysis activity"/>
    <property type="evidence" value="ECO:0007669"/>
    <property type="project" value="InterPro"/>
</dbReference>
<dbReference type="InterPro" id="IPR017911">
    <property type="entry name" value="MacB-like_ATP-bd"/>
</dbReference>
<reference evidence="5 6" key="1">
    <citation type="submission" date="2018-10" db="EMBL/GenBank/DDBJ databases">
        <authorList>
            <person name="Peiro R."/>
            <person name="Begona"/>
            <person name="Cbmso G."/>
            <person name="Lopez M."/>
            <person name="Gonzalez S."/>
            <person name="Sacristan E."/>
            <person name="Castillo E."/>
        </authorList>
    </citation>
    <scope>NUCLEOTIDE SEQUENCE [LARGE SCALE GENOMIC DNA]</scope>
    <source>
        <strain evidence="5">TTHNAR1</strain>
    </source>
</reference>
<keyword evidence="2" id="KW-0547">Nucleotide-binding</keyword>
<evidence type="ECO:0000256" key="2">
    <source>
        <dbReference type="ARBA" id="ARBA00022741"/>
    </source>
</evidence>
<feature type="domain" description="ABC transporter" evidence="4">
    <location>
        <begin position="3"/>
        <end position="227"/>
    </location>
</feature>
<dbReference type="GO" id="GO:0005524">
    <property type="term" value="F:ATP binding"/>
    <property type="evidence" value="ECO:0007669"/>
    <property type="project" value="UniProtKB-KW"/>
</dbReference>
<protein>
    <submittedName>
        <fullName evidence="5">Uncharacterized ABC transporter ATP-binding protein Rv0986</fullName>
    </submittedName>
</protein>
<dbReference type="PROSITE" id="PS50893">
    <property type="entry name" value="ABC_TRANSPORTER_2"/>
    <property type="match status" value="1"/>
</dbReference>
<dbReference type="CDD" id="cd03255">
    <property type="entry name" value="ABC_MJ0796_LolCDE_FtsE"/>
    <property type="match status" value="1"/>
</dbReference>
<evidence type="ECO:0000313" key="6">
    <source>
        <dbReference type="Proteomes" id="UP000279841"/>
    </source>
</evidence>
<evidence type="ECO:0000256" key="1">
    <source>
        <dbReference type="ARBA" id="ARBA00022448"/>
    </source>
</evidence>
<dbReference type="EMBL" id="LR027517">
    <property type="protein sequence ID" value="VCU54240.1"/>
    <property type="molecule type" value="Genomic_DNA"/>
</dbReference>
<dbReference type="PROSITE" id="PS00211">
    <property type="entry name" value="ABC_TRANSPORTER_1"/>
    <property type="match status" value="1"/>
</dbReference>
<dbReference type="PANTHER" id="PTHR24220:SF685">
    <property type="entry name" value="ABC TRANSPORTER RELATED"/>
    <property type="match status" value="1"/>
</dbReference>
<keyword evidence="1" id="KW-0813">Transport</keyword>
<gene>
    <name evidence="5" type="ORF">TTHN1_02049</name>
</gene>
<dbReference type="InterPro" id="IPR003439">
    <property type="entry name" value="ABC_transporter-like_ATP-bd"/>
</dbReference>
<dbReference type="InterPro" id="IPR017871">
    <property type="entry name" value="ABC_transporter-like_CS"/>
</dbReference>
<proteinExistence type="predicted"/>
<dbReference type="SUPFAM" id="SSF52540">
    <property type="entry name" value="P-loop containing nucleoside triphosphate hydrolases"/>
    <property type="match status" value="1"/>
</dbReference>
<evidence type="ECO:0000313" key="5">
    <source>
        <dbReference type="EMBL" id="VCU54240.1"/>
    </source>
</evidence>
<dbReference type="InterPro" id="IPR015854">
    <property type="entry name" value="ABC_transpr_LolD-like"/>
</dbReference>
<dbReference type="PANTHER" id="PTHR24220">
    <property type="entry name" value="IMPORT ATP-BINDING PROTEIN"/>
    <property type="match status" value="1"/>
</dbReference>